<organism evidence="2 3">
    <name type="scientific">Portunus trituberculatus</name>
    <name type="common">Swimming crab</name>
    <name type="synonym">Neptunus trituberculatus</name>
    <dbReference type="NCBI Taxonomy" id="210409"/>
    <lineage>
        <taxon>Eukaryota</taxon>
        <taxon>Metazoa</taxon>
        <taxon>Ecdysozoa</taxon>
        <taxon>Arthropoda</taxon>
        <taxon>Crustacea</taxon>
        <taxon>Multicrustacea</taxon>
        <taxon>Malacostraca</taxon>
        <taxon>Eumalacostraca</taxon>
        <taxon>Eucarida</taxon>
        <taxon>Decapoda</taxon>
        <taxon>Pleocyemata</taxon>
        <taxon>Brachyura</taxon>
        <taxon>Eubrachyura</taxon>
        <taxon>Portunoidea</taxon>
        <taxon>Portunidae</taxon>
        <taxon>Portuninae</taxon>
        <taxon>Portunus</taxon>
    </lineage>
</organism>
<name>A0A5B7IAB5_PORTR</name>
<sequence length="107" mass="11702">MINTLVPEAERGLRGGVGKNREGVGLSYVSSSLGFQSWLAEFGYSLQRLEPLVDRQAGREASREAGKGSRQTGRQVSGRAGGQKGKAHQSWQDERSKSSPQFKVECY</sequence>
<feature type="region of interest" description="Disordered" evidence="1">
    <location>
        <begin position="1"/>
        <end position="22"/>
    </location>
</feature>
<proteinExistence type="predicted"/>
<feature type="compositionally biased region" description="Basic and acidic residues" evidence="1">
    <location>
        <begin position="55"/>
        <end position="67"/>
    </location>
</feature>
<evidence type="ECO:0000313" key="3">
    <source>
        <dbReference type="Proteomes" id="UP000324222"/>
    </source>
</evidence>
<gene>
    <name evidence="2" type="ORF">E2C01_076025</name>
</gene>
<comment type="caution">
    <text evidence="2">The sequence shown here is derived from an EMBL/GenBank/DDBJ whole genome shotgun (WGS) entry which is preliminary data.</text>
</comment>
<dbReference type="EMBL" id="VSRR010056888">
    <property type="protein sequence ID" value="MPC81410.1"/>
    <property type="molecule type" value="Genomic_DNA"/>
</dbReference>
<accession>A0A5B7IAB5</accession>
<protein>
    <submittedName>
        <fullName evidence="2">Uncharacterized protein</fullName>
    </submittedName>
</protein>
<feature type="region of interest" description="Disordered" evidence="1">
    <location>
        <begin position="55"/>
        <end position="107"/>
    </location>
</feature>
<evidence type="ECO:0000256" key="1">
    <source>
        <dbReference type="SAM" id="MobiDB-lite"/>
    </source>
</evidence>
<dbReference type="AlphaFoldDB" id="A0A5B7IAB5"/>
<dbReference type="Proteomes" id="UP000324222">
    <property type="component" value="Unassembled WGS sequence"/>
</dbReference>
<keyword evidence="3" id="KW-1185">Reference proteome</keyword>
<reference evidence="2 3" key="1">
    <citation type="submission" date="2019-05" db="EMBL/GenBank/DDBJ databases">
        <title>Another draft genome of Portunus trituberculatus and its Hox gene families provides insights of decapod evolution.</title>
        <authorList>
            <person name="Jeong J.-H."/>
            <person name="Song I."/>
            <person name="Kim S."/>
            <person name="Choi T."/>
            <person name="Kim D."/>
            <person name="Ryu S."/>
            <person name="Kim W."/>
        </authorList>
    </citation>
    <scope>NUCLEOTIDE SEQUENCE [LARGE SCALE GENOMIC DNA]</scope>
    <source>
        <tissue evidence="2">Muscle</tissue>
    </source>
</reference>
<evidence type="ECO:0000313" key="2">
    <source>
        <dbReference type="EMBL" id="MPC81410.1"/>
    </source>
</evidence>